<reference evidence="6 7" key="1">
    <citation type="submission" date="2015-10" db="EMBL/GenBank/DDBJ databases">
        <title>Draft genome sequence of Thermococcus celericrescens strain DSM 17994.</title>
        <authorList>
            <person name="Hong S.-J."/>
            <person name="Park C.-E."/>
            <person name="Shin J.-H."/>
        </authorList>
    </citation>
    <scope>NUCLEOTIDE SEQUENCE [LARGE SCALE GENOMIC DNA]</scope>
    <source>
        <strain evidence="6 7">DSM 17994</strain>
    </source>
</reference>
<dbReference type="PANTHER" id="PTHR43177">
    <property type="entry name" value="PROTEIN NRFC"/>
    <property type="match status" value="1"/>
</dbReference>
<protein>
    <submittedName>
        <fullName evidence="6">Formate dehydrogenase</fullName>
    </submittedName>
</protein>
<dbReference type="Proteomes" id="UP000053462">
    <property type="component" value="Unassembled WGS sequence"/>
</dbReference>
<evidence type="ECO:0000259" key="5">
    <source>
        <dbReference type="PROSITE" id="PS51379"/>
    </source>
</evidence>
<dbReference type="AlphaFoldDB" id="A0A100XWQ0"/>
<dbReference type="RefSeq" id="WP_058939516.1">
    <property type="nucleotide sequence ID" value="NZ_LLYW01000035.1"/>
</dbReference>
<evidence type="ECO:0000256" key="2">
    <source>
        <dbReference type="ARBA" id="ARBA00022723"/>
    </source>
</evidence>
<dbReference type="PANTHER" id="PTHR43177:SF3">
    <property type="entry name" value="PROTEIN NRFC HOMOLOG"/>
    <property type="match status" value="1"/>
</dbReference>
<dbReference type="GO" id="GO:0046872">
    <property type="term" value="F:metal ion binding"/>
    <property type="evidence" value="ECO:0007669"/>
    <property type="project" value="UniProtKB-KW"/>
</dbReference>
<gene>
    <name evidence="6" type="ORF">APY94_10145</name>
</gene>
<dbReference type="GO" id="GO:0016491">
    <property type="term" value="F:oxidoreductase activity"/>
    <property type="evidence" value="ECO:0007669"/>
    <property type="project" value="UniProtKB-ARBA"/>
</dbReference>
<dbReference type="Pfam" id="PF12797">
    <property type="entry name" value="Fer4_2"/>
    <property type="match status" value="1"/>
</dbReference>
<feature type="domain" description="4Fe-4S ferredoxin-type" evidence="5">
    <location>
        <begin position="2"/>
        <end position="31"/>
    </location>
</feature>
<dbReference type="SUPFAM" id="SSF54862">
    <property type="entry name" value="4Fe-4S ferredoxins"/>
    <property type="match status" value="1"/>
</dbReference>
<dbReference type="STRING" id="227598.APY94_10145"/>
<accession>A0A100XWQ0</accession>
<evidence type="ECO:0000313" key="7">
    <source>
        <dbReference type="Proteomes" id="UP000053462"/>
    </source>
</evidence>
<sequence>MKKVFIDFRRCIGCGSCEAACAREHSGKPNISIVQTSELMMMSFNCRHCENAPCMLICPARALYRDEDGAVRVKYHECIGCMLCSIACPFGTPRFDERLKVMVKCDLCANRRAEGKLPACVETCPMDALILATEEEIVGMKLKEAAVRREEFIRKVEDMMGCGP</sequence>
<dbReference type="PROSITE" id="PS00198">
    <property type="entry name" value="4FE4S_FER_1"/>
    <property type="match status" value="1"/>
</dbReference>
<dbReference type="InterPro" id="IPR017900">
    <property type="entry name" value="4Fe4S_Fe_S_CS"/>
</dbReference>
<evidence type="ECO:0000256" key="3">
    <source>
        <dbReference type="ARBA" id="ARBA00023004"/>
    </source>
</evidence>
<evidence type="ECO:0000256" key="4">
    <source>
        <dbReference type="ARBA" id="ARBA00023014"/>
    </source>
</evidence>
<keyword evidence="7" id="KW-1185">Reference proteome</keyword>
<evidence type="ECO:0000313" key="6">
    <source>
        <dbReference type="EMBL" id="KUH32435.1"/>
    </source>
</evidence>
<proteinExistence type="predicted"/>
<keyword evidence="2" id="KW-0479">Metal-binding</keyword>
<dbReference type="CDD" id="cd16374">
    <property type="entry name" value="DMSOR_beta_like"/>
    <property type="match status" value="1"/>
</dbReference>
<dbReference type="InterPro" id="IPR050954">
    <property type="entry name" value="ET_IronSulfur_Cluster-Binding"/>
</dbReference>
<comment type="caution">
    <text evidence="6">The sequence shown here is derived from an EMBL/GenBank/DDBJ whole genome shotgun (WGS) entry which is preliminary data.</text>
</comment>
<keyword evidence="4" id="KW-0411">Iron-sulfur</keyword>
<name>A0A100XWQ0_9EURY</name>
<dbReference type="Pfam" id="PF13247">
    <property type="entry name" value="Fer4_11"/>
    <property type="match status" value="1"/>
</dbReference>
<keyword evidence="1" id="KW-0004">4Fe-4S</keyword>
<feature type="domain" description="4Fe-4S ferredoxin-type" evidence="5">
    <location>
        <begin position="69"/>
        <end position="98"/>
    </location>
</feature>
<dbReference type="Gene3D" id="3.30.70.20">
    <property type="match status" value="2"/>
</dbReference>
<dbReference type="OrthoDB" id="2837at2157"/>
<dbReference type="GO" id="GO:0051539">
    <property type="term" value="F:4 iron, 4 sulfur cluster binding"/>
    <property type="evidence" value="ECO:0007669"/>
    <property type="project" value="UniProtKB-KW"/>
</dbReference>
<evidence type="ECO:0000256" key="1">
    <source>
        <dbReference type="ARBA" id="ARBA00022485"/>
    </source>
</evidence>
<dbReference type="InterPro" id="IPR017896">
    <property type="entry name" value="4Fe4S_Fe-S-bd"/>
</dbReference>
<dbReference type="EMBL" id="LLYW01000035">
    <property type="protein sequence ID" value="KUH32435.1"/>
    <property type="molecule type" value="Genomic_DNA"/>
</dbReference>
<dbReference type="PROSITE" id="PS51379">
    <property type="entry name" value="4FE4S_FER_2"/>
    <property type="match status" value="2"/>
</dbReference>
<keyword evidence="3" id="KW-0408">Iron</keyword>
<dbReference type="GeneID" id="41608860"/>
<organism evidence="6 7">
    <name type="scientific">Thermococcus celericrescens</name>
    <dbReference type="NCBI Taxonomy" id="227598"/>
    <lineage>
        <taxon>Archaea</taxon>
        <taxon>Methanobacteriati</taxon>
        <taxon>Methanobacteriota</taxon>
        <taxon>Thermococci</taxon>
        <taxon>Thermococcales</taxon>
        <taxon>Thermococcaceae</taxon>
        <taxon>Thermococcus</taxon>
    </lineage>
</organism>